<reference evidence="2" key="1">
    <citation type="submission" date="2016-11" db="EMBL/GenBank/DDBJ databases">
        <authorList>
            <person name="Varghese N."/>
            <person name="Submissions S."/>
        </authorList>
    </citation>
    <scope>NUCLEOTIDE SEQUENCE [LARGE SCALE GENOMIC DNA]</scope>
    <source>
        <strain evidence="2">DSM 27370</strain>
    </source>
</reference>
<evidence type="ECO:0000313" key="1">
    <source>
        <dbReference type="EMBL" id="SHG44387.1"/>
    </source>
</evidence>
<name>A0A1M5JUZ2_9BACT</name>
<accession>A0A1M5JUZ2</accession>
<dbReference type="OrthoDB" id="1272989at2"/>
<dbReference type="AlphaFoldDB" id="A0A1M5JUZ2"/>
<evidence type="ECO:0000313" key="2">
    <source>
        <dbReference type="Proteomes" id="UP000184480"/>
    </source>
</evidence>
<proteinExistence type="predicted"/>
<dbReference type="Proteomes" id="UP000184480">
    <property type="component" value="Unassembled WGS sequence"/>
</dbReference>
<keyword evidence="2" id="KW-1185">Reference proteome</keyword>
<sequence>MHYIKYITLISSLIFSLNIHSQIGIQTDFPRTLFHIDAAKDNPQNGASVVTVTQQQNDITIDTNGRMGLGTITPQAKLHIEHSKIVSGDEYGLKLTPGYGGPSILALQNDGQTVKWEANPSLGQQAQFQVKPTVFTPGATTISLTKLDGSLSLSNDTDILIPTEGRYLVTLDIMGEASLGFTANPPSQASIYLYLYKYNTLTNTAEQVDAIEHYMTITQKTGDYMTFPSTLYAGYCYPTDYLYIRFSIVVYFSSTTGANGTFTVTNAEPCIITIYNI</sequence>
<dbReference type="RefSeq" id="WP_062185175.1">
    <property type="nucleotide sequence ID" value="NZ_BBXL01000040.1"/>
</dbReference>
<organism evidence="1 2">
    <name type="scientific">Dysgonomonas macrotermitis</name>
    <dbReference type="NCBI Taxonomy" id="1346286"/>
    <lineage>
        <taxon>Bacteria</taxon>
        <taxon>Pseudomonadati</taxon>
        <taxon>Bacteroidota</taxon>
        <taxon>Bacteroidia</taxon>
        <taxon>Bacteroidales</taxon>
        <taxon>Dysgonomonadaceae</taxon>
        <taxon>Dysgonomonas</taxon>
    </lineage>
</organism>
<protein>
    <submittedName>
        <fullName evidence="1">Uncharacterized protein</fullName>
    </submittedName>
</protein>
<dbReference type="EMBL" id="FQUC01000029">
    <property type="protein sequence ID" value="SHG44387.1"/>
    <property type="molecule type" value="Genomic_DNA"/>
</dbReference>
<gene>
    <name evidence="1" type="ORF">SAMN05444362_1297</name>
</gene>